<evidence type="ECO:0000256" key="2">
    <source>
        <dbReference type="ARBA" id="ARBA00022723"/>
    </source>
</evidence>
<feature type="domain" description="Amidohydrolase-related" evidence="8">
    <location>
        <begin position="69"/>
        <end position="409"/>
    </location>
</feature>
<dbReference type="PANTHER" id="PTHR42752:SF1">
    <property type="entry name" value="IMIDAZOLONEPROPIONASE-RELATED"/>
    <property type="match status" value="1"/>
</dbReference>
<dbReference type="Gene3D" id="2.30.40.10">
    <property type="entry name" value="Urease, subunit C, domain 1"/>
    <property type="match status" value="1"/>
</dbReference>
<dbReference type="HOGENOM" id="CLU_041647_0_1_10"/>
<dbReference type="InterPro" id="IPR011059">
    <property type="entry name" value="Metal-dep_hydrolase_composite"/>
</dbReference>
<comment type="cofactor">
    <cofactor evidence="7">
        <name>Zn(2+)</name>
        <dbReference type="ChEBI" id="CHEBI:29105"/>
    </cofactor>
    <cofactor evidence="7">
        <name>Fe(3+)</name>
        <dbReference type="ChEBI" id="CHEBI:29034"/>
    </cofactor>
    <text evidence="7">Binds 1 zinc or iron ion per subunit.</text>
</comment>
<feature type="binding site" evidence="7">
    <location>
        <position position="149"/>
    </location>
    <ligand>
        <name>N-formimidoyl-L-glutamate</name>
        <dbReference type="ChEBI" id="CHEBI:58928"/>
    </ligand>
</feature>
<reference evidence="9 10" key="1">
    <citation type="journal article" date="2012" name="Stand. Genomic Sci.">
        <title>Complete genome sequencing and analysis of Saprospira grandis str. Lewin, a predatory marine bacterium.</title>
        <authorList>
            <person name="Saw J.H."/>
            <person name="Yuryev A."/>
            <person name="Kanbe M."/>
            <person name="Hou S."/>
            <person name="Young A.G."/>
            <person name="Aizawa S."/>
            <person name="Alam M."/>
        </authorList>
    </citation>
    <scope>NUCLEOTIDE SEQUENCE [LARGE SCALE GENOMIC DNA]</scope>
    <source>
        <strain evidence="9 10">Lewin</strain>
    </source>
</reference>
<evidence type="ECO:0000313" key="9">
    <source>
        <dbReference type="EMBL" id="AFC25117.1"/>
    </source>
</evidence>
<feature type="binding site" evidence="7">
    <location>
        <position position="79"/>
    </location>
    <ligand>
        <name>Fe(3+)</name>
        <dbReference type="ChEBI" id="CHEBI:29034"/>
    </ligand>
</feature>
<dbReference type="SUPFAM" id="SSF51556">
    <property type="entry name" value="Metallo-dependent hydrolases"/>
    <property type="match status" value="1"/>
</dbReference>
<feature type="binding site" evidence="7">
    <location>
        <position position="77"/>
    </location>
    <ligand>
        <name>Zn(2+)</name>
        <dbReference type="ChEBI" id="CHEBI:29105"/>
    </ligand>
</feature>
<gene>
    <name evidence="7 9" type="primary">hutI</name>
    <name evidence="9" type="ordered locus">SGRA_2388</name>
</gene>
<dbReference type="UniPathway" id="UPA00379">
    <property type="reaction ID" value="UER00551"/>
</dbReference>
<keyword evidence="3 7" id="KW-0378">Hydrolase</keyword>
<dbReference type="HAMAP" id="MF_00372">
    <property type="entry name" value="HutI"/>
    <property type="match status" value="1"/>
</dbReference>
<feature type="binding site" evidence="7">
    <location>
        <position position="247"/>
    </location>
    <ligand>
        <name>Zn(2+)</name>
        <dbReference type="ChEBI" id="CHEBI:29105"/>
    </ligand>
</feature>
<dbReference type="EMBL" id="CP002831">
    <property type="protein sequence ID" value="AFC25117.1"/>
    <property type="molecule type" value="Genomic_DNA"/>
</dbReference>
<dbReference type="GO" id="GO:0008270">
    <property type="term" value="F:zinc ion binding"/>
    <property type="evidence" value="ECO:0007669"/>
    <property type="project" value="UniProtKB-UniRule"/>
</dbReference>
<dbReference type="GO" id="GO:0019556">
    <property type="term" value="P:L-histidine catabolic process to glutamate and formamide"/>
    <property type="evidence" value="ECO:0007669"/>
    <property type="project" value="UniProtKB-UniRule"/>
</dbReference>
<evidence type="ECO:0000256" key="3">
    <source>
        <dbReference type="ARBA" id="ARBA00022801"/>
    </source>
</evidence>
<feature type="binding site" evidence="7">
    <location>
        <position position="250"/>
    </location>
    <ligand>
        <name>4-imidazolone-5-propanoate</name>
        <dbReference type="ChEBI" id="CHEBI:77893"/>
    </ligand>
</feature>
<dbReference type="SUPFAM" id="SSF51338">
    <property type="entry name" value="Composite domain of metallo-dependent hydrolases"/>
    <property type="match status" value="2"/>
</dbReference>
<sequence length="418" mass="45959">MQLLTNIGCIWQQAQELPALRRGAELAQLPYLKDAYMLLEGDRIVEFGPMDNCPEKEGYSVYDVQGRDLFPSFCDSHSHLVFAAPRQEEFVYRIQGLSYHEIAAKGGGILNSAKRLQAMPEEQLLAEAKKRLLALLRLGTGALEIKSGYGLTYEAELKMLRVIKALKAWAPIPIKATFLGAHALPPEYKEDRAAYMDLLIEQLLPKIAEEGLADYIDVFCEKGFFSLEEAQRIMEAGKAYGLPAKIHCNQFNSMGAIEAAIAAGARSVDHLEVLNTDEMKALGQADTLACLLPTAPFFLNDDHRTPARALIEAGAAVVLASDYNPGTTPSGRMSFVCSLACIQLRMLPEEAINAASLHGAYAMDLEQELGCIRPGARANFFLTEALPSLAYLPYSFGSDLIEAVFLNGELHWEKQALI</sequence>
<dbReference type="eggNOG" id="COG1228">
    <property type="taxonomic scope" value="Bacteria"/>
</dbReference>
<feature type="binding site" evidence="7">
    <location>
        <position position="324"/>
    </location>
    <ligand>
        <name>N-formimidoyl-L-glutamate</name>
        <dbReference type="ChEBI" id="CHEBI:58928"/>
    </ligand>
</feature>
<feature type="binding site" evidence="7">
    <location>
        <position position="322"/>
    </location>
    <ligand>
        <name>Fe(3+)</name>
        <dbReference type="ChEBI" id="CHEBI:29034"/>
    </ligand>
</feature>
<dbReference type="PANTHER" id="PTHR42752">
    <property type="entry name" value="IMIDAZOLONEPROPIONASE"/>
    <property type="match status" value="1"/>
</dbReference>
<feature type="binding site" evidence="7">
    <location>
        <position position="149"/>
    </location>
    <ligand>
        <name>4-imidazolone-5-propanoate</name>
        <dbReference type="ChEBI" id="CHEBI:77893"/>
    </ligand>
</feature>
<comment type="catalytic activity">
    <reaction evidence="7">
        <text>4-imidazolone-5-propanoate + H2O = N-formimidoyl-L-glutamate</text>
        <dbReference type="Rhea" id="RHEA:23660"/>
        <dbReference type="ChEBI" id="CHEBI:15377"/>
        <dbReference type="ChEBI" id="CHEBI:58928"/>
        <dbReference type="ChEBI" id="CHEBI:77893"/>
        <dbReference type="EC" id="3.5.2.7"/>
    </reaction>
</comment>
<comment type="function">
    <text evidence="7">Catalyzes the hydrolytic cleavage of the carbon-nitrogen bond in imidazolone-5-propanoate to yield N-formimidoyl-L-glutamate. It is the third step in the universal histidine degradation pathway.</text>
</comment>
<keyword evidence="4 7" id="KW-0369">Histidine metabolism</keyword>
<feature type="binding site" evidence="7">
    <location>
        <position position="86"/>
    </location>
    <ligand>
        <name>4-imidazolone-5-propanoate</name>
        <dbReference type="ChEBI" id="CHEBI:77893"/>
    </ligand>
</feature>
<dbReference type="GO" id="GO:0050480">
    <property type="term" value="F:imidazolonepropionase activity"/>
    <property type="evidence" value="ECO:0007669"/>
    <property type="project" value="UniProtKB-UniRule"/>
</dbReference>
<proteinExistence type="inferred from homology"/>
<evidence type="ECO:0000313" key="10">
    <source>
        <dbReference type="Proteomes" id="UP000007519"/>
    </source>
</evidence>
<feature type="binding site" evidence="7">
    <location>
        <position position="327"/>
    </location>
    <ligand>
        <name>4-imidazolone-5-propanoate</name>
        <dbReference type="ChEBI" id="CHEBI:77893"/>
    </ligand>
</feature>
<dbReference type="GO" id="GO:0019557">
    <property type="term" value="P:L-histidine catabolic process to glutamate and formate"/>
    <property type="evidence" value="ECO:0007669"/>
    <property type="project" value="UniProtKB-UniPathway"/>
</dbReference>
<feature type="binding site" evidence="7">
    <location>
        <position position="326"/>
    </location>
    <ligand>
        <name>N-formimidoyl-L-glutamate</name>
        <dbReference type="ChEBI" id="CHEBI:58928"/>
    </ligand>
</feature>
<evidence type="ECO:0000256" key="7">
    <source>
        <dbReference type="HAMAP-Rule" id="MF_00372"/>
    </source>
</evidence>
<evidence type="ECO:0000256" key="1">
    <source>
        <dbReference type="ARBA" id="ARBA00012864"/>
    </source>
</evidence>
<dbReference type="AlphaFoldDB" id="H6L4U2"/>
<evidence type="ECO:0000256" key="4">
    <source>
        <dbReference type="ARBA" id="ARBA00022808"/>
    </source>
</evidence>
<feature type="binding site" evidence="7">
    <location>
        <position position="247"/>
    </location>
    <ligand>
        <name>Fe(3+)</name>
        <dbReference type="ChEBI" id="CHEBI:29034"/>
    </ligand>
</feature>
<feature type="binding site" evidence="7">
    <location>
        <position position="79"/>
    </location>
    <ligand>
        <name>Zn(2+)</name>
        <dbReference type="ChEBI" id="CHEBI:29105"/>
    </ligand>
</feature>
<dbReference type="RefSeq" id="WP_015692732.1">
    <property type="nucleotide sequence ID" value="NC_016940.1"/>
</dbReference>
<feature type="binding site" evidence="7">
    <location>
        <position position="77"/>
    </location>
    <ligand>
        <name>Fe(3+)</name>
        <dbReference type="ChEBI" id="CHEBI:29034"/>
    </ligand>
</feature>
<feature type="binding site" evidence="7">
    <location>
        <position position="182"/>
    </location>
    <ligand>
        <name>4-imidazolone-5-propanoate</name>
        <dbReference type="ChEBI" id="CHEBI:77893"/>
    </ligand>
</feature>
<dbReference type="GO" id="GO:0005506">
    <property type="term" value="F:iron ion binding"/>
    <property type="evidence" value="ECO:0007669"/>
    <property type="project" value="UniProtKB-UniRule"/>
</dbReference>
<evidence type="ECO:0000256" key="5">
    <source>
        <dbReference type="ARBA" id="ARBA00022833"/>
    </source>
</evidence>
<name>H6L4U2_SAPGL</name>
<evidence type="ECO:0000256" key="6">
    <source>
        <dbReference type="ARBA" id="ARBA00023004"/>
    </source>
</evidence>
<dbReference type="Gene3D" id="3.20.20.140">
    <property type="entry name" value="Metal-dependent hydrolases"/>
    <property type="match status" value="1"/>
</dbReference>
<dbReference type="NCBIfam" id="TIGR01224">
    <property type="entry name" value="hutI"/>
    <property type="match status" value="1"/>
</dbReference>
<dbReference type="InterPro" id="IPR006680">
    <property type="entry name" value="Amidohydro-rel"/>
</dbReference>
<accession>H6L4U2</accession>
<keyword evidence="7" id="KW-0963">Cytoplasm</keyword>
<dbReference type="OrthoDB" id="9776455at2"/>
<keyword evidence="5 7" id="KW-0862">Zinc</keyword>
<feature type="binding site" evidence="7">
    <location>
        <position position="322"/>
    </location>
    <ligand>
        <name>Zn(2+)</name>
        <dbReference type="ChEBI" id="CHEBI:29105"/>
    </ligand>
</feature>
<comment type="similarity">
    <text evidence="7">Belongs to the metallo-dependent hydrolases superfamily. HutI family.</text>
</comment>
<dbReference type="STRING" id="984262.SGRA_2388"/>
<dbReference type="GO" id="GO:0005737">
    <property type="term" value="C:cytoplasm"/>
    <property type="evidence" value="ECO:0007669"/>
    <property type="project" value="UniProtKB-SubCell"/>
</dbReference>
<dbReference type="InterPro" id="IPR005920">
    <property type="entry name" value="HutI"/>
</dbReference>
<protein>
    <recommendedName>
        <fullName evidence="1 7">Imidazolonepropionase</fullName>
        <ecNumber evidence="1 7">3.5.2.7</ecNumber>
    </recommendedName>
    <alternativeName>
        <fullName evidence="7">Imidazolone-5-propionate hydrolase</fullName>
    </alternativeName>
</protein>
<keyword evidence="6 7" id="KW-0408">Iron</keyword>
<evidence type="ECO:0000259" key="8">
    <source>
        <dbReference type="Pfam" id="PF01979"/>
    </source>
</evidence>
<dbReference type="Proteomes" id="UP000007519">
    <property type="component" value="Chromosome"/>
</dbReference>
<comment type="subcellular location">
    <subcellularLocation>
        <location evidence="7">Cytoplasm</location>
    </subcellularLocation>
</comment>
<organism evidence="9 10">
    <name type="scientific">Saprospira grandis (strain Lewin)</name>
    <dbReference type="NCBI Taxonomy" id="984262"/>
    <lineage>
        <taxon>Bacteria</taxon>
        <taxon>Pseudomonadati</taxon>
        <taxon>Bacteroidota</taxon>
        <taxon>Saprospiria</taxon>
        <taxon>Saprospirales</taxon>
        <taxon>Saprospiraceae</taxon>
        <taxon>Saprospira</taxon>
    </lineage>
</organism>
<comment type="pathway">
    <text evidence="7">Amino-acid degradation; L-histidine degradation into L-glutamate; N-formimidoyl-L-glutamate from L-histidine: step 3/3.</text>
</comment>
<dbReference type="Pfam" id="PF01979">
    <property type="entry name" value="Amidohydro_1"/>
    <property type="match status" value="1"/>
</dbReference>
<dbReference type="EC" id="3.5.2.7" evidence="1 7"/>
<keyword evidence="2 7" id="KW-0479">Metal-binding</keyword>
<dbReference type="KEGG" id="sgn:SGRA_2388"/>
<dbReference type="InterPro" id="IPR032466">
    <property type="entry name" value="Metal_Hydrolase"/>
</dbReference>
<keyword evidence="10" id="KW-1185">Reference proteome</keyword>
<dbReference type="FunFam" id="3.20.20.140:FF:000007">
    <property type="entry name" value="Imidazolonepropionase"/>
    <property type="match status" value="1"/>
</dbReference>